<dbReference type="GO" id="GO:0005765">
    <property type="term" value="C:lysosomal membrane"/>
    <property type="evidence" value="ECO:0007669"/>
    <property type="project" value="TreeGrafter"/>
</dbReference>
<dbReference type="InterPro" id="IPR004687">
    <property type="entry name" value="LAPTM4/5"/>
</dbReference>
<dbReference type="PANTHER" id="PTHR12479">
    <property type="entry name" value="LYSOSOMAL-ASSOCIATED TRANSMEMBRANE PROTEIN"/>
    <property type="match status" value="1"/>
</dbReference>
<evidence type="ECO:0000313" key="9">
    <source>
        <dbReference type="Proteomes" id="UP000736164"/>
    </source>
</evidence>
<dbReference type="EMBL" id="JAAWVO010054850">
    <property type="protein sequence ID" value="MBN3321392.1"/>
    <property type="molecule type" value="Genomic_DNA"/>
</dbReference>
<evidence type="ECO:0000256" key="2">
    <source>
        <dbReference type="ARBA" id="ARBA00010076"/>
    </source>
</evidence>
<evidence type="ECO:0000256" key="4">
    <source>
        <dbReference type="ARBA" id="ARBA00022692"/>
    </source>
</evidence>
<feature type="non-terminal residue" evidence="8">
    <location>
        <position position="232"/>
    </location>
</feature>
<dbReference type="GO" id="GO:0012505">
    <property type="term" value="C:endomembrane system"/>
    <property type="evidence" value="ECO:0007669"/>
    <property type="project" value="UniProtKB-SubCell"/>
</dbReference>
<organism evidence="8 9">
    <name type="scientific">Atractosteus spatula</name>
    <name type="common">Alligator gar</name>
    <name type="synonym">Lepisosteus spatula</name>
    <dbReference type="NCBI Taxonomy" id="7917"/>
    <lineage>
        <taxon>Eukaryota</taxon>
        <taxon>Metazoa</taxon>
        <taxon>Chordata</taxon>
        <taxon>Craniata</taxon>
        <taxon>Vertebrata</taxon>
        <taxon>Euteleostomi</taxon>
        <taxon>Actinopterygii</taxon>
        <taxon>Neopterygii</taxon>
        <taxon>Holostei</taxon>
        <taxon>Semionotiformes</taxon>
        <taxon>Lepisosteidae</taxon>
        <taxon>Atractosteus</taxon>
    </lineage>
</organism>
<gene>
    <name evidence="8" type="primary">Laptm5</name>
    <name evidence="8" type="ORF">GTO95_0014885</name>
</gene>
<feature type="transmembrane region" description="Helical" evidence="7">
    <location>
        <begin position="68"/>
        <end position="92"/>
    </location>
</feature>
<dbReference type="Proteomes" id="UP000736164">
    <property type="component" value="Unassembled WGS sequence"/>
</dbReference>
<keyword evidence="4 7" id="KW-0812">Transmembrane</keyword>
<dbReference type="InterPro" id="IPR051115">
    <property type="entry name" value="LAPTM_transporter"/>
</dbReference>
<evidence type="ECO:0000256" key="5">
    <source>
        <dbReference type="ARBA" id="ARBA00022989"/>
    </source>
</evidence>
<evidence type="ECO:0000256" key="6">
    <source>
        <dbReference type="ARBA" id="ARBA00023136"/>
    </source>
</evidence>
<evidence type="ECO:0000256" key="7">
    <source>
        <dbReference type="SAM" id="Phobius"/>
    </source>
</evidence>
<feature type="transmembrane region" description="Helical" evidence="7">
    <location>
        <begin position="152"/>
        <end position="169"/>
    </location>
</feature>
<protein>
    <submittedName>
        <fullName evidence="8">LAPM5 protein</fullName>
    </submittedName>
</protein>
<comment type="subcellular location">
    <subcellularLocation>
        <location evidence="1">Endomembrane system</location>
        <topology evidence="1">Multi-pass membrane protein</topology>
    </subcellularLocation>
</comment>
<keyword evidence="3" id="KW-0813">Transport</keyword>
<keyword evidence="9" id="KW-1185">Reference proteome</keyword>
<comment type="caution">
    <text evidence="8">The sequence shown here is derived from an EMBL/GenBank/DDBJ whole genome shotgun (WGS) entry which is preliminary data.</text>
</comment>
<reference evidence="8" key="1">
    <citation type="journal article" date="2021" name="Cell">
        <title>Tracing the genetic footprints of vertebrate landing in non-teleost ray-finned fishes.</title>
        <authorList>
            <person name="Bi X."/>
            <person name="Wang K."/>
            <person name="Yang L."/>
            <person name="Pan H."/>
            <person name="Jiang H."/>
            <person name="Wei Q."/>
            <person name="Fang M."/>
            <person name="Yu H."/>
            <person name="Zhu C."/>
            <person name="Cai Y."/>
            <person name="He Y."/>
            <person name="Gan X."/>
            <person name="Zeng H."/>
            <person name="Yu D."/>
            <person name="Zhu Y."/>
            <person name="Jiang H."/>
            <person name="Qiu Q."/>
            <person name="Yang H."/>
            <person name="Zhang Y.E."/>
            <person name="Wang W."/>
            <person name="Zhu M."/>
            <person name="He S."/>
            <person name="Zhang G."/>
        </authorList>
    </citation>
    <scope>NUCLEOTIDE SEQUENCE</scope>
    <source>
        <strain evidence="8">Allg_001</strain>
    </source>
</reference>
<feature type="transmembrane region" description="Helical" evidence="7">
    <location>
        <begin position="30"/>
        <end position="48"/>
    </location>
</feature>
<dbReference type="AlphaFoldDB" id="A0A8J7NX55"/>
<evidence type="ECO:0000256" key="3">
    <source>
        <dbReference type="ARBA" id="ARBA00022448"/>
    </source>
</evidence>
<dbReference type="Pfam" id="PF03821">
    <property type="entry name" value="Mtp"/>
    <property type="match status" value="2"/>
</dbReference>
<keyword evidence="6 7" id="KW-0472">Membrane</keyword>
<comment type="similarity">
    <text evidence="2">Belongs to the LAPTM4/LAPTM5 transporter family.</text>
</comment>
<name>A0A8J7NX55_ATRSP</name>
<accession>A0A8J7NX55</accession>
<feature type="non-terminal residue" evidence="8">
    <location>
        <position position="1"/>
    </location>
</feature>
<keyword evidence="5 7" id="KW-1133">Transmembrane helix</keyword>
<dbReference type="PANTHER" id="PTHR12479:SF2">
    <property type="entry name" value="LYSOSOMAL-ASSOCIATED TRANSMEMBRANE PROTEIN 5"/>
    <property type="match status" value="1"/>
</dbReference>
<evidence type="ECO:0000256" key="1">
    <source>
        <dbReference type="ARBA" id="ARBA00004127"/>
    </source>
</evidence>
<evidence type="ECO:0000313" key="8">
    <source>
        <dbReference type="EMBL" id="MBN3321392.1"/>
    </source>
</evidence>
<proteinExistence type="inferred from homology"/>
<sequence length="232" mass="26202">MMSKPNSVHLAFAYRGFCCDIRTATFSIGVYYLVTSLLVCIDMILGLVKGKDMCGFIHTQQYTNGERIFDTTTNFFLIAVMIISSVYVLFGVRKYRPRLLLPFIILLILDISLCVMSLFSGPWGLPGTLTYEEALMMWDSVGVKHELSNKEIARLTMIFGITFVMYLLIKVYMVNCVIKCYSFIKAHNAPAKDTQTTDEKSAVVVLPSYDEALKLPLKELPPTYQEPSGPQE</sequence>
<feature type="transmembrane region" description="Helical" evidence="7">
    <location>
        <begin position="99"/>
        <end position="119"/>
    </location>
</feature>